<sequence>MTLEPLPTSLPASWVACSFTTRIEEVTHDKCQALFHVLAQAMTTQANREDNVSRTPNVGTMATTIMDFSAMNPHRISSFQVDPSDTLSFVMQYVAMQFDVFMDALLDPFYVSLPIDESIVAKNVYRNCLISLSYRATHIYLVELDMLDFDVIPFPMVNEFLEVFPDDIPVLLPRRK</sequence>
<dbReference type="AlphaFoldDB" id="A0AAF0PQD0"/>
<name>A0AAF0PQD0_SOLVR</name>
<gene>
    <name evidence="1" type="ORF">MTR67_002131</name>
</gene>
<reference evidence="1" key="1">
    <citation type="submission" date="2023-08" db="EMBL/GenBank/DDBJ databases">
        <title>A de novo genome assembly of Solanum verrucosum Schlechtendal, a Mexican diploid species geographically isolated from the other diploid A-genome species in potato relatives.</title>
        <authorList>
            <person name="Hosaka K."/>
        </authorList>
    </citation>
    <scope>NUCLEOTIDE SEQUENCE</scope>
    <source>
        <tissue evidence="1">Young leaves</tissue>
    </source>
</reference>
<accession>A0AAF0PQD0</accession>
<evidence type="ECO:0000313" key="1">
    <source>
        <dbReference type="EMBL" id="WMV08746.1"/>
    </source>
</evidence>
<dbReference type="EMBL" id="CP133612">
    <property type="protein sequence ID" value="WMV08746.1"/>
    <property type="molecule type" value="Genomic_DNA"/>
</dbReference>
<organism evidence="1 2">
    <name type="scientific">Solanum verrucosum</name>
    <dbReference type="NCBI Taxonomy" id="315347"/>
    <lineage>
        <taxon>Eukaryota</taxon>
        <taxon>Viridiplantae</taxon>
        <taxon>Streptophyta</taxon>
        <taxon>Embryophyta</taxon>
        <taxon>Tracheophyta</taxon>
        <taxon>Spermatophyta</taxon>
        <taxon>Magnoliopsida</taxon>
        <taxon>eudicotyledons</taxon>
        <taxon>Gunneridae</taxon>
        <taxon>Pentapetalae</taxon>
        <taxon>asterids</taxon>
        <taxon>lamiids</taxon>
        <taxon>Solanales</taxon>
        <taxon>Solanaceae</taxon>
        <taxon>Solanoideae</taxon>
        <taxon>Solaneae</taxon>
        <taxon>Solanum</taxon>
    </lineage>
</organism>
<dbReference type="Proteomes" id="UP001234989">
    <property type="component" value="Chromosome 1"/>
</dbReference>
<protein>
    <submittedName>
        <fullName evidence="1">Uncharacterized protein</fullName>
    </submittedName>
</protein>
<evidence type="ECO:0000313" key="2">
    <source>
        <dbReference type="Proteomes" id="UP001234989"/>
    </source>
</evidence>
<proteinExistence type="predicted"/>
<dbReference type="Pfam" id="PF08284">
    <property type="entry name" value="RVP_2"/>
    <property type="match status" value="1"/>
</dbReference>
<keyword evidence="2" id="KW-1185">Reference proteome</keyword>